<evidence type="ECO:0000256" key="1">
    <source>
        <dbReference type="SAM" id="MobiDB-lite"/>
    </source>
</evidence>
<dbReference type="Proteomes" id="UP000735302">
    <property type="component" value="Unassembled WGS sequence"/>
</dbReference>
<evidence type="ECO:0000313" key="2">
    <source>
        <dbReference type="EMBL" id="GFO19415.1"/>
    </source>
</evidence>
<proteinExistence type="predicted"/>
<reference evidence="2 3" key="1">
    <citation type="journal article" date="2021" name="Elife">
        <title>Chloroplast acquisition without the gene transfer in kleptoplastic sea slugs, Plakobranchus ocellatus.</title>
        <authorList>
            <person name="Maeda T."/>
            <person name="Takahashi S."/>
            <person name="Yoshida T."/>
            <person name="Shimamura S."/>
            <person name="Takaki Y."/>
            <person name="Nagai Y."/>
            <person name="Toyoda A."/>
            <person name="Suzuki Y."/>
            <person name="Arimoto A."/>
            <person name="Ishii H."/>
            <person name="Satoh N."/>
            <person name="Nishiyama T."/>
            <person name="Hasebe M."/>
            <person name="Maruyama T."/>
            <person name="Minagawa J."/>
            <person name="Obokata J."/>
            <person name="Shigenobu S."/>
        </authorList>
    </citation>
    <scope>NUCLEOTIDE SEQUENCE [LARGE SCALE GENOMIC DNA]</scope>
</reference>
<feature type="region of interest" description="Disordered" evidence="1">
    <location>
        <begin position="19"/>
        <end position="48"/>
    </location>
</feature>
<dbReference type="EMBL" id="BLXT01005065">
    <property type="protein sequence ID" value="GFO19415.1"/>
    <property type="molecule type" value="Genomic_DNA"/>
</dbReference>
<evidence type="ECO:0000313" key="3">
    <source>
        <dbReference type="Proteomes" id="UP000735302"/>
    </source>
</evidence>
<keyword evidence="3" id="KW-1185">Reference proteome</keyword>
<sequence length="109" mass="12595">MFSNRTGLIETWTRPVLTSSQHLEIPSPSKDEHQHSQTGQNLSEKGTQDSRTACLLKFLIIILKLPSHFERKEPWKAYLESGFQSFAEFYWEYQSFTTSKCIPAIGRTV</sequence>
<gene>
    <name evidence="2" type="ORF">PoB_004592000</name>
</gene>
<protein>
    <submittedName>
        <fullName evidence="2">Uncharacterized protein</fullName>
    </submittedName>
</protein>
<accession>A0AAV4BIT9</accession>
<feature type="compositionally biased region" description="Polar residues" evidence="1">
    <location>
        <begin position="36"/>
        <end position="48"/>
    </location>
</feature>
<organism evidence="2 3">
    <name type="scientific">Plakobranchus ocellatus</name>
    <dbReference type="NCBI Taxonomy" id="259542"/>
    <lineage>
        <taxon>Eukaryota</taxon>
        <taxon>Metazoa</taxon>
        <taxon>Spiralia</taxon>
        <taxon>Lophotrochozoa</taxon>
        <taxon>Mollusca</taxon>
        <taxon>Gastropoda</taxon>
        <taxon>Heterobranchia</taxon>
        <taxon>Euthyneura</taxon>
        <taxon>Panpulmonata</taxon>
        <taxon>Sacoglossa</taxon>
        <taxon>Placobranchoidea</taxon>
        <taxon>Plakobranchidae</taxon>
        <taxon>Plakobranchus</taxon>
    </lineage>
</organism>
<comment type="caution">
    <text evidence="2">The sequence shown here is derived from an EMBL/GenBank/DDBJ whole genome shotgun (WGS) entry which is preliminary data.</text>
</comment>
<dbReference type="AlphaFoldDB" id="A0AAV4BIT9"/>
<name>A0AAV4BIT9_9GAST</name>